<dbReference type="InterPro" id="IPR015965">
    <property type="entry name" value="tRNA_lig_PDEase"/>
</dbReference>
<name>A0AAD6UJH7_9AGAR</name>
<protein>
    <recommendedName>
        <fullName evidence="1">tRNA ligase</fullName>
        <ecNumber evidence="1">6.5.1.3</ecNumber>
    </recommendedName>
</protein>
<dbReference type="GO" id="GO:0008081">
    <property type="term" value="F:phosphoric diester hydrolase activity"/>
    <property type="evidence" value="ECO:0007669"/>
    <property type="project" value="InterPro"/>
</dbReference>
<dbReference type="Proteomes" id="UP001222325">
    <property type="component" value="Unassembled WGS sequence"/>
</dbReference>
<dbReference type="Pfam" id="PF08302">
    <property type="entry name" value="tRNA_lig_CPD"/>
    <property type="match status" value="1"/>
</dbReference>
<evidence type="ECO:0000313" key="7">
    <source>
        <dbReference type="Proteomes" id="UP001222325"/>
    </source>
</evidence>
<dbReference type="InterPro" id="IPR015966">
    <property type="entry name" value="tRNA_lig_kin_fungi"/>
</dbReference>
<dbReference type="GO" id="GO:0005524">
    <property type="term" value="F:ATP binding"/>
    <property type="evidence" value="ECO:0007669"/>
    <property type="project" value="UniProtKB-UniRule"/>
</dbReference>
<evidence type="ECO:0000259" key="5">
    <source>
        <dbReference type="Pfam" id="PF09511"/>
    </source>
</evidence>
<feature type="domain" description="tRNA ligase kinase" evidence="4">
    <location>
        <begin position="414"/>
        <end position="555"/>
    </location>
</feature>
<feature type="domain" description="tRNA ligase phosphodiesterase" evidence="3">
    <location>
        <begin position="614"/>
        <end position="799"/>
    </location>
</feature>
<dbReference type="PIRSF" id="PIRSF019634">
    <property type="entry name" value="tRNA_lig_yeast"/>
    <property type="match status" value="1"/>
</dbReference>
<dbReference type="InterPro" id="IPR012387">
    <property type="entry name" value="Trl1_fun"/>
</dbReference>
<dbReference type="Pfam" id="PF09511">
    <property type="entry name" value="RNA_lig_T4_1"/>
    <property type="match status" value="1"/>
</dbReference>
<dbReference type="GO" id="GO:0005634">
    <property type="term" value="C:nucleus"/>
    <property type="evidence" value="ECO:0007669"/>
    <property type="project" value="TreeGrafter"/>
</dbReference>
<dbReference type="Gene3D" id="3.40.50.300">
    <property type="entry name" value="P-loop containing nucleotide triphosphate hydrolases"/>
    <property type="match status" value="1"/>
</dbReference>
<evidence type="ECO:0000313" key="6">
    <source>
        <dbReference type="EMBL" id="KAJ7104359.1"/>
    </source>
</evidence>
<comment type="catalytic activity">
    <reaction evidence="1">
        <text>ATP + (ribonucleotide)n-3'-hydroxyl + 5'-phospho-(ribonucleotide)m = (ribonucleotide)n+m + AMP + diphosphate.</text>
        <dbReference type="EC" id="6.5.1.3"/>
    </reaction>
</comment>
<keyword evidence="1" id="KW-0819">tRNA processing</keyword>
<evidence type="ECO:0000259" key="3">
    <source>
        <dbReference type="Pfam" id="PF08302"/>
    </source>
</evidence>
<proteinExistence type="inferred from homology"/>
<dbReference type="Pfam" id="PF08303">
    <property type="entry name" value="tRNA_lig_kinase"/>
    <property type="match status" value="1"/>
</dbReference>
<evidence type="ECO:0000256" key="2">
    <source>
        <dbReference type="PIRSR" id="PIRSR019634-50"/>
    </source>
</evidence>
<organism evidence="6 7">
    <name type="scientific">Mycena belliarum</name>
    <dbReference type="NCBI Taxonomy" id="1033014"/>
    <lineage>
        <taxon>Eukaryota</taxon>
        <taxon>Fungi</taxon>
        <taxon>Dikarya</taxon>
        <taxon>Basidiomycota</taxon>
        <taxon>Agaricomycotina</taxon>
        <taxon>Agaricomycetes</taxon>
        <taxon>Agaricomycetidae</taxon>
        <taxon>Agaricales</taxon>
        <taxon>Marasmiineae</taxon>
        <taxon>Mycenaceae</taxon>
        <taxon>Mycena</taxon>
    </lineage>
</organism>
<dbReference type="InterPro" id="IPR019039">
    <property type="entry name" value="T4-Rnl1-like_N"/>
</dbReference>
<feature type="domain" description="T4 RNA ligase 1-like N-terminal" evidence="5">
    <location>
        <begin position="63"/>
        <end position="305"/>
    </location>
</feature>
<dbReference type="EMBL" id="JARJCN010000001">
    <property type="protein sequence ID" value="KAJ7104359.1"/>
    <property type="molecule type" value="Genomic_DNA"/>
</dbReference>
<comment type="similarity">
    <text evidence="1">Belongs to the TRL1 family.</text>
</comment>
<evidence type="ECO:0000256" key="1">
    <source>
        <dbReference type="PIRNR" id="PIRNR019634"/>
    </source>
</evidence>
<sequence length="804" mass="88002">MPRAVAPEDSALINELVALSKSKAKLVRSSTYAAPGDPSISVRSWKMAEHKYYVVPSPFPTLARGIFSVEHPDGKHRMVVRGYDKFFNIGEVGWTTWAALEKHTVAPYTLSLKSNGCIIFIGALTPEKLLITSKHSLGPATGELKTSHADAGERWLRKYLAQKGRTEADLAAVLWERNLTAVAELCDDSFEEHVLAYPPELTGLHLHGLNESTKAFKTLPHAEVDAFAAEWGFIQTASTELPTIAAVRAFTDECGRTGAWNGVPVEGFVVRSHVAPPPPDASSRSAPPYPPGASFFFKVKFDEPYMMYRDWREVTKALLTMRGKSVKGKDEMSVQKLPKGKMRRAETKAYARWVIDEIRRDPAAFAEYQHNKGIVAVRERFLAYLASDKGKKELRKTAESEPTISETGTFGKTIIVPVAVPGCGKTAVAVALSHIFGFGHTQSDDVHAKRAAPIFLKNVTDLLKTHDVVIADKNNHLTQHRAALRTATAGLRPPVRLLALHWPVEQLPRAAVHRICAERVQLRGANHQTLRADTQRTHEDVLWQFLSATQPLAPSEVDTVVEMALEEGLEGAVRRAVDACVRVLGLAPPPEARVSEALERARGYEPRVKQPDVPAGKAAKGKAAPRYFALLPEVALEKLLEPVLADVAFWGALKGAGRVAARPHVTLVHKHALEEDAAVSAEAAAARDLWARCTTLSESKRQPLFHFTLGHVVWNERIMAVTVDALKVVEEAEVAKAAVEFTTTLPEETRARLHITVGTRDANVPPVEAKSLVQAWRKAGDVGGVHSLALGGVETFGRVKGLQT</sequence>
<gene>
    <name evidence="6" type="ORF">B0H15DRAFT_766218</name>
</gene>
<reference evidence="6" key="1">
    <citation type="submission" date="2023-03" db="EMBL/GenBank/DDBJ databases">
        <title>Massive genome expansion in bonnet fungi (Mycena s.s.) driven by repeated elements and novel gene families across ecological guilds.</title>
        <authorList>
            <consortium name="Lawrence Berkeley National Laboratory"/>
            <person name="Harder C.B."/>
            <person name="Miyauchi S."/>
            <person name="Viragh M."/>
            <person name="Kuo A."/>
            <person name="Thoen E."/>
            <person name="Andreopoulos B."/>
            <person name="Lu D."/>
            <person name="Skrede I."/>
            <person name="Drula E."/>
            <person name="Henrissat B."/>
            <person name="Morin E."/>
            <person name="Kohler A."/>
            <person name="Barry K."/>
            <person name="LaButti K."/>
            <person name="Morin E."/>
            <person name="Salamov A."/>
            <person name="Lipzen A."/>
            <person name="Mereny Z."/>
            <person name="Hegedus B."/>
            <person name="Baldrian P."/>
            <person name="Stursova M."/>
            <person name="Weitz H."/>
            <person name="Taylor A."/>
            <person name="Grigoriev I.V."/>
            <person name="Nagy L.G."/>
            <person name="Martin F."/>
            <person name="Kauserud H."/>
        </authorList>
    </citation>
    <scope>NUCLEOTIDE SEQUENCE</scope>
    <source>
        <strain evidence="6">CBHHK173m</strain>
    </source>
</reference>
<dbReference type="AlphaFoldDB" id="A0AAD6UJH7"/>
<dbReference type="PANTHER" id="PTHR32004:SF1">
    <property type="entry name" value="TRNA LIGASE"/>
    <property type="match status" value="1"/>
</dbReference>
<evidence type="ECO:0000259" key="4">
    <source>
        <dbReference type="Pfam" id="PF08303"/>
    </source>
</evidence>
<dbReference type="InterPro" id="IPR027417">
    <property type="entry name" value="P-loop_NTPase"/>
</dbReference>
<keyword evidence="7" id="KW-1185">Reference proteome</keyword>
<dbReference type="GO" id="GO:0003972">
    <property type="term" value="F:RNA ligase (ATP) activity"/>
    <property type="evidence" value="ECO:0007669"/>
    <property type="project" value="UniProtKB-UniRule"/>
</dbReference>
<keyword evidence="1 6" id="KW-0436">Ligase</keyword>
<feature type="active site" description="N6-AMP-lysine intermediate" evidence="2">
    <location>
        <position position="113"/>
    </location>
</feature>
<comment type="caution">
    <text evidence="6">The sequence shown here is derived from an EMBL/GenBank/DDBJ whole genome shotgun (WGS) entry which is preliminary data.</text>
</comment>
<accession>A0AAD6UJH7</accession>
<dbReference type="PANTHER" id="PTHR32004">
    <property type="entry name" value="TRNA LIGASE"/>
    <property type="match status" value="1"/>
</dbReference>
<dbReference type="EC" id="6.5.1.3" evidence="1"/>
<dbReference type="SUPFAM" id="SSF52540">
    <property type="entry name" value="P-loop containing nucleoside triphosphate hydrolases"/>
    <property type="match status" value="1"/>
</dbReference>
<dbReference type="GO" id="GO:0051730">
    <property type="term" value="F:GTP-dependent polyribonucleotide 5'-hydroxyl-kinase activity"/>
    <property type="evidence" value="ECO:0007669"/>
    <property type="project" value="InterPro"/>
</dbReference>
<dbReference type="GO" id="GO:0006388">
    <property type="term" value="P:tRNA splicing, via endonucleolytic cleavage and ligation"/>
    <property type="evidence" value="ECO:0007669"/>
    <property type="project" value="UniProtKB-UniRule"/>
</dbReference>